<reference evidence="4" key="1">
    <citation type="submission" date="2021-06" db="EMBL/GenBank/DDBJ databases">
        <title>Elioraea tepida, sp. nov., a moderately thermophilic aerobic anoxygenic phototrophic bacterium isolated from an alkaline siliceous hot spring mat community in Yellowstone National Park, WY, USA.</title>
        <authorList>
            <person name="Saini M.K."/>
            <person name="Yoshida S."/>
            <person name="Sebastian A."/>
            <person name="Hirose S."/>
            <person name="Hara E."/>
            <person name="Tamaki H."/>
            <person name="Soulier N.T."/>
            <person name="Albert I."/>
            <person name="Hanada S."/>
            <person name="Bryant D.A."/>
            <person name="Tank M."/>
        </authorList>
    </citation>
    <scope>NUCLEOTIDE SEQUENCE</scope>
    <source>
        <strain evidence="4">MS-P2</strain>
    </source>
</reference>
<gene>
    <name evidence="4" type="ORF">KO353_04640</name>
</gene>
<evidence type="ECO:0000259" key="3">
    <source>
        <dbReference type="SMART" id="SM00530"/>
    </source>
</evidence>
<evidence type="ECO:0000313" key="4">
    <source>
        <dbReference type="EMBL" id="QXM25514.1"/>
    </source>
</evidence>
<dbReference type="InterPro" id="IPR001387">
    <property type="entry name" value="Cro/C1-type_HTH"/>
</dbReference>
<dbReference type="EMBL" id="CP076448">
    <property type="protein sequence ID" value="QXM25514.1"/>
    <property type="molecule type" value="Genomic_DNA"/>
</dbReference>
<sequence>MATEDMVSVPAAGQSAVGGLLRAARQRHGLAVEDVALALKIRRPYIEAIEEGRLSALPAQAYAIGFVKTYAAALGLDAEEVARRWRLETGAAHARKPELSFPAPVPERGIPAGALIVVGLVLAAGLYGGWYYLSGTGQRVADLVPALPERYARIEVTPQSPPAAATASLAPSATPNQPPVSAAPLASALPPPATQPQQSPPPVLPQPSPGGGGAPALTGPVPPAPEPRVALPATGPWPTGPAVTPESLAAPRPAASPTSASASTLTPPPPPPQAEAPAQSFGTADESRVLLRARADSWIQVRERNGGTVLFNRVLRPGETYRVPLRPGLLLTTGNAGGLEIVLDGDALPTLGQHGVVRRDLPLEPELLKQAVASLQR</sequence>
<dbReference type="RefSeq" id="WP_218286570.1">
    <property type="nucleotide sequence ID" value="NZ_CP076448.1"/>
</dbReference>
<keyword evidence="2" id="KW-1133">Transmembrane helix</keyword>
<feature type="region of interest" description="Disordered" evidence="1">
    <location>
        <begin position="158"/>
        <end position="283"/>
    </location>
</feature>
<dbReference type="PANTHER" id="PTHR34475:SF1">
    <property type="entry name" value="CYTOSKELETON PROTEIN RODZ"/>
    <property type="match status" value="1"/>
</dbReference>
<dbReference type="Pfam" id="PF13413">
    <property type="entry name" value="HTH_25"/>
    <property type="match status" value="1"/>
</dbReference>
<evidence type="ECO:0000256" key="1">
    <source>
        <dbReference type="SAM" id="MobiDB-lite"/>
    </source>
</evidence>
<dbReference type="InterPro" id="IPR050400">
    <property type="entry name" value="Bact_Cytoskel_RodZ"/>
</dbReference>
<keyword evidence="2" id="KW-0812">Transmembrane</keyword>
<evidence type="ECO:0000313" key="5">
    <source>
        <dbReference type="Proteomes" id="UP000694001"/>
    </source>
</evidence>
<keyword evidence="2" id="KW-0472">Membrane</keyword>
<dbReference type="SMART" id="SM00530">
    <property type="entry name" value="HTH_XRE"/>
    <property type="match status" value="1"/>
</dbReference>
<dbReference type="AlphaFoldDB" id="A0A975U3A7"/>
<evidence type="ECO:0000256" key="2">
    <source>
        <dbReference type="SAM" id="Phobius"/>
    </source>
</evidence>
<name>A0A975U3A7_9PROT</name>
<keyword evidence="5" id="KW-1185">Reference proteome</keyword>
<organism evidence="4 5">
    <name type="scientific">Elioraea tepida</name>
    <dbReference type="NCBI Taxonomy" id="2843330"/>
    <lineage>
        <taxon>Bacteria</taxon>
        <taxon>Pseudomonadati</taxon>
        <taxon>Pseudomonadota</taxon>
        <taxon>Alphaproteobacteria</taxon>
        <taxon>Acetobacterales</taxon>
        <taxon>Elioraeaceae</taxon>
        <taxon>Elioraea</taxon>
    </lineage>
</organism>
<feature type="domain" description="HTH cro/C1-type" evidence="3">
    <location>
        <begin position="20"/>
        <end position="81"/>
    </location>
</feature>
<feature type="compositionally biased region" description="Low complexity" evidence="1">
    <location>
        <begin position="245"/>
        <end position="265"/>
    </location>
</feature>
<dbReference type="KEGG" id="elio:KO353_04640"/>
<feature type="compositionally biased region" description="Pro residues" evidence="1">
    <location>
        <begin position="189"/>
        <end position="208"/>
    </location>
</feature>
<dbReference type="Pfam" id="PF13464">
    <property type="entry name" value="RodZ_C"/>
    <property type="match status" value="1"/>
</dbReference>
<feature type="transmembrane region" description="Helical" evidence="2">
    <location>
        <begin position="110"/>
        <end position="133"/>
    </location>
</feature>
<accession>A0A975U3A7</accession>
<dbReference type="Proteomes" id="UP000694001">
    <property type="component" value="Chromosome"/>
</dbReference>
<dbReference type="PANTHER" id="PTHR34475">
    <property type="match status" value="1"/>
</dbReference>
<feature type="compositionally biased region" description="Low complexity" evidence="1">
    <location>
        <begin position="162"/>
        <end position="188"/>
    </location>
</feature>
<dbReference type="InterPro" id="IPR025194">
    <property type="entry name" value="RodZ-like_C"/>
</dbReference>
<proteinExistence type="predicted"/>
<protein>
    <submittedName>
        <fullName evidence="4">DUF4115 domain-containing protein</fullName>
    </submittedName>
</protein>